<dbReference type="EMBL" id="JBHUGI010000001">
    <property type="protein sequence ID" value="MFD1926479.1"/>
    <property type="molecule type" value="Genomic_DNA"/>
</dbReference>
<organism evidence="1 2">
    <name type="scientific">Sporosarcina siberiensis</name>
    <dbReference type="NCBI Taxonomy" id="1365606"/>
    <lineage>
        <taxon>Bacteria</taxon>
        <taxon>Bacillati</taxon>
        <taxon>Bacillota</taxon>
        <taxon>Bacilli</taxon>
        <taxon>Bacillales</taxon>
        <taxon>Caryophanaceae</taxon>
        <taxon>Sporosarcina</taxon>
    </lineage>
</organism>
<protein>
    <submittedName>
        <fullName evidence="1">Uncharacterized protein</fullName>
    </submittedName>
</protein>
<sequence>MDEKKHYRHRLSDEVANYIKDYAVINGLPYHSSSEALEKIIREHMKINKEVFSLEYITKTVTENVTQSVQVALQKSISREINKVRLGTNNIDRNTQVLIELVQGHMQMQNLEHIITTDIMKPEFLMAVENLIQERITKQKQRKDT</sequence>
<keyword evidence="2" id="KW-1185">Reference proteome</keyword>
<reference evidence="2" key="1">
    <citation type="journal article" date="2019" name="Int. J. Syst. Evol. Microbiol.">
        <title>The Global Catalogue of Microorganisms (GCM) 10K type strain sequencing project: providing services to taxonomists for standard genome sequencing and annotation.</title>
        <authorList>
            <consortium name="The Broad Institute Genomics Platform"/>
            <consortium name="The Broad Institute Genome Sequencing Center for Infectious Disease"/>
            <person name="Wu L."/>
            <person name="Ma J."/>
        </authorList>
    </citation>
    <scope>NUCLEOTIDE SEQUENCE [LARGE SCALE GENOMIC DNA]</scope>
    <source>
        <strain evidence="2">CGMCC 4.7177</strain>
    </source>
</reference>
<name>A0ABW4SC47_9BACL</name>
<dbReference type="RefSeq" id="WP_381535096.1">
    <property type="nucleotide sequence ID" value="NZ_JBHUGI010000001.1"/>
</dbReference>
<evidence type="ECO:0000313" key="1">
    <source>
        <dbReference type="EMBL" id="MFD1926479.1"/>
    </source>
</evidence>
<comment type="caution">
    <text evidence="1">The sequence shown here is derived from an EMBL/GenBank/DDBJ whole genome shotgun (WGS) entry which is preliminary data.</text>
</comment>
<accession>A0ABW4SC47</accession>
<gene>
    <name evidence="1" type="ORF">ACFSFY_00130</name>
</gene>
<proteinExistence type="predicted"/>
<evidence type="ECO:0000313" key="2">
    <source>
        <dbReference type="Proteomes" id="UP001597218"/>
    </source>
</evidence>
<dbReference type="Proteomes" id="UP001597218">
    <property type="component" value="Unassembled WGS sequence"/>
</dbReference>